<comment type="caution">
    <text evidence="2">The sequence shown here is derived from an EMBL/GenBank/DDBJ whole genome shotgun (WGS) entry which is preliminary data.</text>
</comment>
<evidence type="ECO:0000256" key="1">
    <source>
        <dbReference type="SAM" id="Phobius"/>
    </source>
</evidence>
<feature type="transmembrane region" description="Helical" evidence="1">
    <location>
        <begin position="28"/>
        <end position="46"/>
    </location>
</feature>
<proteinExistence type="predicted"/>
<dbReference type="Proteomes" id="UP000217785">
    <property type="component" value="Unassembled WGS sequence"/>
</dbReference>
<dbReference type="EMBL" id="BDUF01000014">
    <property type="protein sequence ID" value="GAX89051.1"/>
    <property type="molecule type" value="Genomic_DNA"/>
</dbReference>
<organism evidence="2 3">
    <name type="scientific">Effusibacillus lacus</name>
    <dbReference type="NCBI Taxonomy" id="1348429"/>
    <lineage>
        <taxon>Bacteria</taxon>
        <taxon>Bacillati</taxon>
        <taxon>Bacillota</taxon>
        <taxon>Bacilli</taxon>
        <taxon>Bacillales</taxon>
        <taxon>Alicyclobacillaceae</taxon>
        <taxon>Effusibacillus</taxon>
    </lineage>
</organism>
<reference evidence="3" key="1">
    <citation type="submission" date="2017-07" db="EMBL/GenBank/DDBJ databases">
        <title>Draft genome sequence of Effusibacillus lacus strain skLN1.</title>
        <authorList>
            <person name="Watanabe M."/>
            <person name="Kojima H."/>
            <person name="Fukui M."/>
        </authorList>
    </citation>
    <scope>NUCLEOTIDE SEQUENCE [LARGE SCALE GENOMIC DNA]</scope>
    <source>
        <strain evidence="3">skLN1</strain>
    </source>
</reference>
<keyword evidence="3" id="KW-1185">Reference proteome</keyword>
<accession>A0A292YJH0</accession>
<dbReference type="AlphaFoldDB" id="A0A292YJH0"/>
<keyword evidence="1" id="KW-1133">Transmembrane helix</keyword>
<evidence type="ECO:0000313" key="2">
    <source>
        <dbReference type="EMBL" id="GAX89051.1"/>
    </source>
</evidence>
<keyword evidence="1" id="KW-0812">Transmembrane</keyword>
<sequence length="83" mass="9361">MTFLIVYWGGKYESFSGFDVVFNMEKKSYGIGVGILVMVAMMLLLPHGYEEFVGERGTHQELLAKEGLYNKMYLLQQGAAKSV</sequence>
<keyword evidence="1" id="KW-0472">Membrane</keyword>
<gene>
    <name evidence="2" type="ORF">EFBL_0665</name>
</gene>
<evidence type="ECO:0000313" key="3">
    <source>
        <dbReference type="Proteomes" id="UP000217785"/>
    </source>
</evidence>
<name>A0A292YJH0_9BACL</name>
<protein>
    <submittedName>
        <fullName evidence="2">Uncharacterized protein</fullName>
    </submittedName>
</protein>